<sequence length="179" mass="20876">MRRESPINVDRRHEEEFPLWFRNRDDVMPAGGKRLWCDSSIRAESSPRRSAINKENRAKLKIVHTSERGLSTRRALLKNPESDEISPALLYKKTHTNKDGMWTSEDARKILKKWKRYSCSTSQRESHTPKWRFFAEVLGTKAGYVRGLGHSVRSVGSSSSASFVDLSRGWRRPDYRLRR</sequence>
<evidence type="ECO:0000313" key="2">
    <source>
        <dbReference type="Proteomes" id="UP000516437"/>
    </source>
</evidence>
<evidence type="ECO:0000313" key="1">
    <source>
        <dbReference type="EMBL" id="KAB1212681.1"/>
    </source>
</evidence>
<keyword evidence="2" id="KW-1185">Reference proteome</keyword>
<organism evidence="1 2">
    <name type="scientific">Morella rubra</name>
    <name type="common">Chinese bayberry</name>
    <dbReference type="NCBI Taxonomy" id="262757"/>
    <lineage>
        <taxon>Eukaryota</taxon>
        <taxon>Viridiplantae</taxon>
        <taxon>Streptophyta</taxon>
        <taxon>Embryophyta</taxon>
        <taxon>Tracheophyta</taxon>
        <taxon>Spermatophyta</taxon>
        <taxon>Magnoliopsida</taxon>
        <taxon>eudicotyledons</taxon>
        <taxon>Gunneridae</taxon>
        <taxon>Pentapetalae</taxon>
        <taxon>rosids</taxon>
        <taxon>fabids</taxon>
        <taxon>Fagales</taxon>
        <taxon>Myricaceae</taxon>
        <taxon>Morella</taxon>
    </lineage>
</organism>
<dbReference type="Pfam" id="PF03004">
    <property type="entry name" value="Transposase_24"/>
    <property type="match status" value="1"/>
</dbReference>
<dbReference type="Proteomes" id="UP000516437">
    <property type="component" value="Chromosome 5"/>
</dbReference>
<dbReference type="InterPro" id="IPR004252">
    <property type="entry name" value="Probable_transposase_24"/>
</dbReference>
<gene>
    <name evidence="1" type="ORF">CJ030_MR5G009723</name>
</gene>
<protein>
    <submittedName>
        <fullName evidence="1">Uncharacterized protein</fullName>
    </submittedName>
</protein>
<reference evidence="1 2" key="1">
    <citation type="journal article" date="2019" name="Plant Biotechnol. J.">
        <title>The red bayberry genome and genetic basis of sex determination.</title>
        <authorList>
            <person name="Jia H.M."/>
            <person name="Jia H.J."/>
            <person name="Cai Q.L."/>
            <person name="Wang Y."/>
            <person name="Zhao H.B."/>
            <person name="Yang W.F."/>
            <person name="Wang G.Y."/>
            <person name="Li Y.H."/>
            <person name="Zhan D.L."/>
            <person name="Shen Y.T."/>
            <person name="Niu Q.F."/>
            <person name="Chang L."/>
            <person name="Qiu J."/>
            <person name="Zhao L."/>
            <person name="Xie H.B."/>
            <person name="Fu W.Y."/>
            <person name="Jin J."/>
            <person name="Li X.W."/>
            <person name="Jiao Y."/>
            <person name="Zhou C.C."/>
            <person name="Tu T."/>
            <person name="Chai C.Y."/>
            <person name="Gao J.L."/>
            <person name="Fan L.J."/>
            <person name="van de Weg E."/>
            <person name="Wang J.Y."/>
            <person name="Gao Z.S."/>
        </authorList>
    </citation>
    <scope>NUCLEOTIDE SEQUENCE [LARGE SCALE GENOMIC DNA]</scope>
    <source>
        <tissue evidence="1">Leaves</tissue>
    </source>
</reference>
<name>A0A6A1VIP0_9ROSI</name>
<dbReference type="EMBL" id="RXIC02000023">
    <property type="protein sequence ID" value="KAB1212681.1"/>
    <property type="molecule type" value="Genomic_DNA"/>
</dbReference>
<comment type="caution">
    <text evidence="1">The sequence shown here is derived from an EMBL/GenBank/DDBJ whole genome shotgun (WGS) entry which is preliminary data.</text>
</comment>
<dbReference type="AlphaFoldDB" id="A0A6A1VIP0"/>
<dbReference type="OrthoDB" id="1564766at2759"/>
<proteinExistence type="predicted"/>
<accession>A0A6A1VIP0</accession>